<sequence length="77" mass="9511">MIPFQNTWPYERSGKDIYIHECPYCHEENVLTNMKKYDLERAMEHIKTYLIMPCCLEKMTILEADEDYFWTNERLRK</sequence>
<accession>A0A1S2LMH4</accession>
<comment type="caution">
    <text evidence="1">The sequence shown here is derived from an EMBL/GenBank/DDBJ whole genome shotgun (WGS) entry which is preliminary data.</text>
</comment>
<dbReference type="AlphaFoldDB" id="A0A1S2LMH4"/>
<gene>
    <name evidence="1" type="ORF">AWH56_13415</name>
</gene>
<reference evidence="1" key="1">
    <citation type="submission" date="2016-10" db="EMBL/GenBank/DDBJ databases">
        <title>Draft genome sequences of four alkaliphilic bacteria belonging to the Anaerobacillus genus.</title>
        <authorList>
            <person name="Bassil N.M."/>
            <person name="Lloyd J.R."/>
        </authorList>
    </citation>
    <scope>NUCLEOTIDE SEQUENCE [LARGE SCALE GENOMIC DNA]</scope>
    <source>
        <strain evidence="1">NB2006</strain>
    </source>
</reference>
<proteinExistence type="predicted"/>
<dbReference type="EMBL" id="LQXD01000122">
    <property type="protein sequence ID" value="OIJ13712.1"/>
    <property type="molecule type" value="Genomic_DNA"/>
</dbReference>
<name>A0A1S2LMH4_9BACI</name>
<evidence type="ECO:0000313" key="1">
    <source>
        <dbReference type="EMBL" id="OIJ13712.1"/>
    </source>
</evidence>
<dbReference type="OrthoDB" id="2889126at2"/>
<organism evidence="1">
    <name type="scientific">Anaerobacillus isosaccharinicus</name>
    <dbReference type="NCBI Taxonomy" id="1532552"/>
    <lineage>
        <taxon>Bacteria</taxon>
        <taxon>Bacillati</taxon>
        <taxon>Bacillota</taxon>
        <taxon>Bacilli</taxon>
        <taxon>Bacillales</taxon>
        <taxon>Bacillaceae</taxon>
        <taxon>Anaerobacillus</taxon>
    </lineage>
</organism>
<protein>
    <submittedName>
        <fullName evidence="1">Uncharacterized protein</fullName>
    </submittedName>
</protein>
<dbReference type="RefSeq" id="WP_071317591.1">
    <property type="nucleotide sequence ID" value="NZ_CP063356.2"/>
</dbReference>